<evidence type="ECO:0000256" key="1">
    <source>
        <dbReference type="ARBA" id="ARBA00008324"/>
    </source>
</evidence>
<accession>A0A9D6Z248</accession>
<name>A0A9D6Z248_9BACT</name>
<protein>
    <submittedName>
        <fullName evidence="4">PaaI family thioesterase</fullName>
    </submittedName>
</protein>
<dbReference type="PANTHER" id="PTHR21660">
    <property type="entry name" value="THIOESTERASE SUPERFAMILY MEMBER-RELATED"/>
    <property type="match status" value="1"/>
</dbReference>
<evidence type="ECO:0000313" key="5">
    <source>
        <dbReference type="Proteomes" id="UP000807825"/>
    </source>
</evidence>
<feature type="domain" description="Thioesterase" evidence="3">
    <location>
        <begin position="48"/>
        <end position="124"/>
    </location>
</feature>
<dbReference type="Gene3D" id="3.10.129.10">
    <property type="entry name" value="Hotdog Thioesterase"/>
    <property type="match status" value="1"/>
</dbReference>
<dbReference type="SUPFAM" id="SSF54637">
    <property type="entry name" value="Thioesterase/thiol ester dehydrase-isomerase"/>
    <property type="match status" value="1"/>
</dbReference>
<dbReference type="GO" id="GO:0047617">
    <property type="term" value="F:fatty acyl-CoA hydrolase activity"/>
    <property type="evidence" value="ECO:0007669"/>
    <property type="project" value="InterPro"/>
</dbReference>
<keyword evidence="2" id="KW-0378">Hydrolase</keyword>
<organism evidence="4 5">
    <name type="scientific">Desulfomonile tiedjei</name>
    <dbReference type="NCBI Taxonomy" id="2358"/>
    <lineage>
        <taxon>Bacteria</taxon>
        <taxon>Pseudomonadati</taxon>
        <taxon>Thermodesulfobacteriota</taxon>
        <taxon>Desulfomonilia</taxon>
        <taxon>Desulfomonilales</taxon>
        <taxon>Desulfomonilaceae</taxon>
        <taxon>Desulfomonile</taxon>
    </lineage>
</organism>
<comment type="caution">
    <text evidence="4">The sequence shown here is derived from an EMBL/GenBank/DDBJ whole genome shotgun (WGS) entry which is preliminary data.</text>
</comment>
<dbReference type="Proteomes" id="UP000807825">
    <property type="component" value="Unassembled WGS sequence"/>
</dbReference>
<dbReference type="EMBL" id="JACRDE010000523">
    <property type="protein sequence ID" value="MBI5251773.1"/>
    <property type="molecule type" value="Genomic_DNA"/>
</dbReference>
<dbReference type="PANTHER" id="PTHR21660:SF1">
    <property type="entry name" value="ACYL-COENZYME A THIOESTERASE 13"/>
    <property type="match status" value="1"/>
</dbReference>
<dbReference type="Pfam" id="PF03061">
    <property type="entry name" value="4HBT"/>
    <property type="match status" value="1"/>
</dbReference>
<evidence type="ECO:0000313" key="4">
    <source>
        <dbReference type="EMBL" id="MBI5251773.1"/>
    </source>
</evidence>
<dbReference type="InterPro" id="IPR029069">
    <property type="entry name" value="HotDog_dom_sf"/>
</dbReference>
<dbReference type="InterPro" id="IPR006683">
    <property type="entry name" value="Thioestr_dom"/>
</dbReference>
<dbReference type="NCBIfam" id="TIGR00369">
    <property type="entry name" value="unchar_dom_1"/>
    <property type="match status" value="1"/>
</dbReference>
<evidence type="ECO:0000256" key="2">
    <source>
        <dbReference type="ARBA" id="ARBA00022801"/>
    </source>
</evidence>
<dbReference type="AlphaFoldDB" id="A0A9D6Z248"/>
<sequence length="149" mass="16173">MYRDLQLLVRGEVQPPVIDKLMGFSWTAAEPGKVVMEMETDEKHANAMGTLHGGVLCSMADACMGSAFASTLNEGESFALLELKINFLKPVWRAKLTATATVVKRGDTIGLVECEIRDEGQSLVAKAAGTCMVLRNEKADGRRSVLVTR</sequence>
<proteinExistence type="inferred from homology"/>
<dbReference type="InterPro" id="IPR003736">
    <property type="entry name" value="PAAI_dom"/>
</dbReference>
<dbReference type="CDD" id="cd03443">
    <property type="entry name" value="PaaI_thioesterase"/>
    <property type="match status" value="1"/>
</dbReference>
<comment type="similarity">
    <text evidence="1">Belongs to the thioesterase PaaI family.</text>
</comment>
<evidence type="ECO:0000259" key="3">
    <source>
        <dbReference type="Pfam" id="PF03061"/>
    </source>
</evidence>
<dbReference type="InterPro" id="IPR039298">
    <property type="entry name" value="ACOT13"/>
</dbReference>
<reference evidence="4" key="1">
    <citation type="submission" date="2020-07" db="EMBL/GenBank/DDBJ databases">
        <title>Huge and variable diversity of episymbiotic CPR bacteria and DPANN archaea in groundwater ecosystems.</title>
        <authorList>
            <person name="He C.Y."/>
            <person name="Keren R."/>
            <person name="Whittaker M."/>
            <person name="Farag I.F."/>
            <person name="Doudna J."/>
            <person name="Cate J.H.D."/>
            <person name="Banfield J.F."/>
        </authorList>
    </citation>
    <scope>NUCLEOTIDE SEQUENCE</scope>
    <source>
        <strain evidence="4">NC_groundwater_1664_Pr3_B-0.1um_52_9</strain>
    </source>
</reference>
<gene>
    <name evidence="4" type="ORF">HY912_19955</name>
</gene>